<evidence type="ECO:0000313" key="2">
    <source>
        <dbReference type="Proteomes" id="UP000001627"/>
    </source>
</evidence>
<dbReference type="KEGG" id="nri:NRI_0796"/>
<protein>
    <submittedName>
        <fullName evidence="1">Uncharacterized protein</fullName>
    </submittedName>
</protein>
<proteinExistence type="predicted"/>
<reference evidence="1 2" key="1">
    <citation type="journal article" date="2009" name="Nucleic Acids Res.">
        <title>Analysis of complete genome sequence of Neorickettsia risticii: causative agent of Potomac horse fever.</title>
        <authorList>
            <person name="Lin M."/>
            <person name="Zhang C."/>
            <person name="Gibson K."/>
            <person name="Rikihisa Y."/>
        </authorList>
    </citation>
    <scope>NUCLEOTIDE SEQUENCE [LARGE SCALE GENOMIC DNA]</scope>
    <source>
        <strain evidence="1 2">Illinois</strain>
    </source>
</reference>
<sequence length="39" mass="4465">MYCFAQFQAEVVQLVERNLAKVEVEGSSPFFRSLSFAHV</sequence>
<organism evidence="1 2">
    <name type="scientific">Neorickettsia risticii (strain Illinois)</name>
    <dbReference type="NCBI Taxonomy" id="434131"/>
    <lineage>
        <taxon>Bacteria</taxon>
        <taxon>Pseudomonadati</taxon>
        <taxon>Pseudomonadota</taxon>
        <taxon>Alphaproteobacteria</taxon>
        <taxon>Rickettsiales</taxon>
        <taxon>Anaplasmataceae</taxon>
        <taxon>Neorickettsia</taxon>
    </lineage>
</organism>
<evidence type="ECO:0000313" key="1">
    <source>
        <dbReference type="EMBL" id="ACT69766.1"/>
    </source>
</evidence>
<dbReference type="Proteomes" id="UP000001627">
    <property type="component" value="Chromosome"/>
</dbReference>
<name>C6V5U8_NEORI</name>
<dbReference type="HOGENOM" id="CLU_3313430_0_0_5"/>
<accession>C6V5U8</accession>
<dbReference type="AlphaFoldDB" id="C6V5U8"/>
<gene>
    <name evidence="1" type="ordered locus">NRI_0796</name>
</gene>
<keyword evidence="2" id="KW-1185">Reference proteome</keyword>
<dbReference type="EMBL" id="CP001431">
    <property type="protein sequence ID" value="ACT69766.1"/>
    <property type="molecule type" value="Genomic_DNA"/>
</dbReference>